<dbReference type="PROSITE" id="PS51352">
    <property type="entry name" value="THIOREDOXIN_2"/>
    <property type="match status" value="1"/>
</dbReference>
<evidence type="ECO:0000313" key="10">
    <source>
        <dbReference type="Proteomes" id="UP000554965"/>
    </source>
</evidence>
<dbReference type="GO" id="GO:0005576">
    <property type="term" value="C:extracellular region"/>
    <property type="evidence" value="ECO:0007669"/>
    <property type="project" value="UniProtKB-SubCell"/>
</dbReference>
<dbReference type="CDD" id="cd03011">
    <property type="entry name" value="TlpA_like_ScsD_MtbDsbE"/>
    <property type="match status" value="1"/>
</dbReference>
<comment type="function">
    <text evidence="6">Disulfide oxidoreductase that catalyzes the oxidation of reduced, unfolded secreted proteins to form disulfide bonds. Despite a weak homology to thioredoxin this cannot serve as a substrate for thioredoxin reductase.</text>
</comment>
<dbReference type="PROSITE" id="PS00194">
    <property type="entry name" value="THIOREDOXIN_1"/>
    <property type="match status" value="1"/>
</dbReference>
<dbReference type="PANTHER" id="PTHR42852">
    <property type="entry name" value="THIOL:DISULFIDE INTERCHANGE PROTEIN DSBE"/>
    <property type="match status" value="1"/>
</dbReference>
<dbReference type="InterPro" id="IPR050553">
    <property type="entry name" value="Thioredoxin_ResA/DsbE_sf"/>
</dbReference>
<dbReference type="GO" id="GO:0016491">
    <property type="term" value="F:oxidoreductase activity"/>
    <property type="evidence" value="ECO:0007669"/>
    <property type="project" value="InterPro"/>
</dbReference>
<keyword evidence="3" id="KW-0964">Secreted</keyword>
<evidence type="ECO:0000259" key="8">
    <source>
        <dbReference type="PROSITE" id="PS51352"/>
    </source>
</evidence>
<dbReference type="EMBL" id="OCTY01000002">
    <property type="protein sequence ID" value="SOJ53264.1"/>
    <property type="molecule type" value="Genomic_DNA"/>
</dbReference>
<dbReference type="SUPFAM" id="SSF52833">
    <property type="entry name" value="Thioredoxin-like"/>
    <property type="match status" value="1"/>
</dbReference>
<evidence type="ECO:0000313" key="9">
    <source>
        <dbReference type="EMBL" id="SOJ53264.1"/>
    </source>
</evidence>
<evidence type="ECO:0000256" key="7">
    <source>
        <dbReference type="ARBA" id="ARBA00067724"/>
    </source>
</evidence>
<dbReference type="PROSITE" id="PS51257">
    <property type="entry name" value="PROKAR_LIPOPROTEIN"/>
    <property type="match status" value="1"/>
</dbReference>
<evidence type="ECO:0000256" key="4">
    <source>
        <dbReference type="ARBA" id="ARBA00022729"/>
    </source>
</evidence>
<organism evidence="9 10">
    <name type="scientific">Mycobacterium simulans</name>
    <dbReference type="NCBI Taxonomy" id="627089"/>
    <lineage>
        <taxon>Bacteria</taxon>
        <taxon>Bacillati</taxon>
        <taxon>Actinomycetota</taxon>
        <taxon>Actinomycetes</taxon>
        <taxon>Mycobacteriales</taxon>
        <taxon>Mycobacteriaceae</taxon>
        <taxon>Mycobacterium</taxon>
    </lineage>
</organism>
<evidence type="ECO:0000256" key="3">
    <source>
        <dbReference type="ARBA" id="ARBA00022525"/>
    </source>
</evidence>
<sequence length="182" mass="19313">MTHCRLIGALTVVAVIVAACGSQPKSHPTVAPSGDAAAAKQVPAGRTALQQLQFVAKTIDGQDFNGESLLGMPAVLWFWAPWCPTCQGEAPMVGRIAASHPAVAFVGVGGLDQVSTMQEFVDKYPVKKFTQLADTDGSVWAKFDVTEQPAFAFIRPDGSIDVVAGRMSQAELTRRVTALTNR</sequence>
<evidence type="ECO:0000256" key="1">
    <source>
        <dbReference type="ARBA" id="ARBA00004613"/>
    </source>
</evidence>
<dbReference type="FunFam" id="3.40.30.10:FF:000238">
    <property type="entry name" value="Soluble secreted antigen Mpt53"/>
    <property type="match status" value="1"/>
</dbReference>
<evidence type="ECO:0000256" key="5">
    <source>
        <dbReference type="ARBA" id="ARBA00023284"/>
    </source>
</evidence>
<dbReference type="PANTHER" id="PTHR42852:SF17">
    <property type="entry name" value="THIOREDOXIN-LIKE PROTEIN HI_1115"/>
    <property type="match status" value="1"/>
</dbReference>
<dbReference type="InterPro" id="IPR036249">
    <property type="entry name" value="Thioredoxin-like_sf"/>
</dbReference>
<gene>
    <name evidence="9" type="ORF">MSIMFB_00765</name>
</gene>
<dbReference type="AlphaFoldDB" id="A0A7Z7IJF6"/>
<reference evidence="9 10" key="1">
    <citation type="submission" date="2017-10" db="EMBL/GenBank/DDBJ databases">
        <authorList>
            <consortium name="Urmite Genomes"/>
        </authorList>
    </citation>
    <scope>NUCLEOTIDE SEQUENCE [LARGE SCALE GENOMIC DNA]</scope>
    <source>
        <strain evidence="9 10">FB-527</strain>
    </source>
</reference>
<feature type="domain" description="Thioredoxin" evidence="8">
    <location>
        <begin position="45"/>
        <end position="181"/>
    </location>
</feature>
<comment type="similarity">
    <text evidence="2">Belongs to the thioredoxin family.</text>
</comment>
<protein>
    <recommendedName>
        <fullName evidence="7">Soluble secreted antigen MPT53</fullName>
    </recommendedName>
</protein>
<dbReference type="GO" id="GO:0016209">
    <property type="term" value="F:antioxidant activity"/>
    <property type="evidence" value="ECO:0007669"/>
    <property type="project" value="InterPro"/>
</dbReference>
<dbReference type="InterPro" id="IPR017937">
    <property type="entry name" value="Thioredoxin_CS"/>
</dbReference>
<dbReference type="Gene3D" id="3.40.30.10">
    <property type="entry name" value="Glutaredoxin"/>
    <property type="match status" value="1"/>
</dbReference>
<comment type="caution">
    <text evidence="9">The sequence shown here is derived from an EMBL/GenBank/DDBJ whole genome shotgun (WGS) entry which is preliminary data.</text>
</comment>
<name>A0A7Z7IJF6_9MYCO</name>
<keyword evidence="5" id="KW-0676">Redox-active center</keyword>
<keyword evidence="10" id="KW-1185">Reference proteome</keyword>
<keyword evidence="4" id="KW-0732">Signal</keyword>
<evidence type="ECO:0000256" key="6">
    <source>
        <dbReference type="ARBA" id="ARBA00055273"/>
    </source>
</evidence>
<accession>A0A7Z7IJF6</accession>
<dbReference type="InterPro" id="IPR000866">
    <property type="entry name" value="AhpC/TSA"/>
</dbReference>
<dbReference type="RefSeq" id="WP_186241549.1">
    <property type="nucleotide sequence ID" value="NZ_OCTY01000002.1"/>
</dbReference>
<dbReference type="Pfam" id="PF00578">
    <property type="entry name" value="AhpC-TSA"/>
    <property type="match status" value="1"/>
</dbReference>
<evidence type="ECO:0000256" key="2">
    <source>
        <dbReference type="ARBA" id="ARBA00008987"/>
    </source>
</evidence>
<comment type="subcellular location">
    <subcellularLocation>
        <location evidence="1">Secreted</location>
    </subcellularLocation>
</comment>
<dbReference type="InterPro" id="IPR013766">
    <property type="entry name" value="Thioredoxin_domain"/>
</dbReference>
<proteinExistence type="inferred from homology"/>
<dbReference type="Proteomes" id="UP000554965">
    <property type="component" value="Unassembled WGS sequence"/>
</dbReference>